<accession>A0ABP0VX04</accession>
<proteinExistence type="predicted"/>
<evidence type="ECO:0000313" key="2">
    <source>
        <dbReference type="Proteomes" id="UP001497444"/>
    </source>
</evidence>
<reference evidence="1" key="1">
    <citation type="submission" date="2024-02" db="EMBL/GenBank/DDBJ databases">
        <authorList>
            <consortium name="ELIXIR-Norway"/>
            <consortium name="Elixir Norway"/>
        </authorList>
    </citation>
    <scope>NUCLEOTIDE SEQUENCE</scope>
</reference>
<keyword evidence="2" id="KW-1185">Reference proteome</keyword>
<sequence>MANVGHVVVHDVVQNDVLARSIGAHVVSRVSARGRVLVRRLLAGKPGCRDFDAILLTHDFVAANSDQHIS</sequence>
<name>A0ABP0VX04_9BRYO</name>
<dbReference type="Proteomes" id="UP001497444">
    <property type="component" value="Chromosome 12"/>
</dbReference>
<organism evidence="1 2">
    <name type="scientific">Sphagnum jensenii</name>
    <dbReference type="NCBI Taxonomy" id="128206"/>
    <lineage>
        <taxon>Eukaryota</taxon>
        <taxon>Viridiplantae</taxon>
        <taxon>Streptophyta</taxon>
        <taxon>Embryophyta</taxon>
        <taxon>Bryophyta</taxon>
        <taxon>Sphagnophytina</taxon>
        <taxon>Sphagnopsida</taxon>
        <taxon>Sphagnales</taxon>
        <taxon>Sphagnaceae</taxon>
        <taxon>Sphagnum</taxon>
    </lineage>
</organism>
<protein>
    <submittedName>
        <fullName evidence="1">Uncharacterized protein</fullName>
    </submittedName>
</protein>
<evidence type="ECO:0000313" key="1">
    <source>
        <dbReference type="EMBL" id="CAK9259039.1"/>
    </source>
</evidence>
<gene>
    <name evidence="1" type="ORF">CSSPJE1EN1_LOCUS4517</name>
</gene>
<dbReference type="EMBL" id="OZ020107">
    <property type="protein sequence ID" value="CAK9259039.1"/>
    <property type="molecule type" value="Genomic_DNA"/>
</dbReference>